<evidence type="ECO:0000256" key="1">
    <source>
        <dbReference type="SAM" id="SignalP"/>
    </source>
</evidence>
<sequence length="584" mass="62930">MSLHSRAPALLAALFAALLIGTDAICPYHMLWMEGSPMKLPDDHPALRGGDGATATRALLQADGDETPDATEFPIGAGSCAYTSPMTQSRSCVQFTGDKWMSSPGEAESLCTEEGPSPGAADGAYDADALCDEFADPDFAGVCLRDAGEAEEMRTAFVSVPDDPSSSCEVLRSACEAFGGGLFEGRGGKCGAGGGGRAPSVNTSAPCQLSPGIAGGGHIHIDSYWDSTCLNQGSEYAMPLRWAAATETVLVQKGVRYTGYVYYDIANNRKRQDWVVVEGDEPYDESVFLNVKNTTLIHQNGVMRIMDWDTGLCSKSNLPVGNIRSNWVLDNRGAGTVSQYLGSTYILYDGEYRHVRQWRKTEPLENAFLIQSYDEETEWETPEGLKRRVLLRQTPGGPGQGDSVDLYYNHTTDYDDSVFGILDGIDCPAQNSSDGIGLNNNSILHIDSGFVRVDCEDCGLVYSDKEPEEKEEEEATERRNTAAYFNGTEVLGEESYLELNWEYLPESDTFAFSLKSEAAAGWLGLAFTKFKCAMVPADAVIAIPAASGSDADINSYKMEVASLSGVTVDEGQVLESAALSEVDG</sequence>
<dbReference type="InterPro" id="IPR005018">
    <property type="entry name" value="DOMON_domain"/>
</dbReference>
<feature type="signal peptide" evidence="1">
    <location>
        <begin position="1"/>
        <end position="24"/>
    </location>
</feature>
<accession>A0A8S1IVW5</accession>
<feature type="chain" id="PRO_5035893946" description="DOMON domain-containing protein" evidence="1">
    <location>
        <begin position="25"/>
        <end position="584"/>
    </location>
</feature>
<keyword evidence="4" id="KW-1185">Reference proteome</keyword>
<reference evidence="3" key="1">
    <citation type="submission" date="2020-12" db="EMBL/GenBank/DDBJ databases">
        <authorList>
            <person name="Iha C."/>
        </authorList>
    </citation>
    <scope>NUCLEOTIDE SEQUENCE</scope>
</reference>
<feature type="non-terminal residue" evidence="3">
    <location>
        <position position="1"/>
    </location>
</feature>
<dbReference type="PROSITE" id="PS50836">
    <property type="entry name" value="DOMON"/>
    <property type="match status" value="1"/>
</dbReference>
<dbReference type="EMBL" id="CAJHUC010000351">
    <property type="protein sequence ID" value="CAD7695478.1"/>
    <property type="molecule type" value="Genomic_DNA"/>
</dbReference>
<dbReference type="OrthoDB" id="567589at2759"/>
<keyword evidence="1" id="KW-0732">Signal</keyword>
<protein>
    <recommendedName>
        <fullName evidence="2">DOMON domain-containing protein</fullName>
    </recommendedName>
</protein>
<evidence type="ECO:0000259" key="2">
    <source>
        <dbReference type="PROSITE" id="PS50836"/>
    </source>
</evidence>
<dbReference type="Proteomes" id="UP000708148">
    <property type="component" value="Unassembled WGS sequence"/>
</dbReference>
<evidence type="ECO:0000313" key="3">
    <source>
        <dbReference type="EMBL" id="CAD7695478.1"/>
    </source>
</evidence>
<organism evidence="3 4">
    <name type="scientific">Ostreobium quekettii</name>
    <dbReference type="NCBI Taxonomy" id="121088"/>
    <lineage>
        <taxon>Eukaryota</taxon>
        <taxon>Viridiplantae</taxon>
        <taxon>Chlorophyta</taxon>
        <taxon>core chlorophytes</taxon>
        <taxon>Ulvophyceae</taxon>
        <taxon>TCBD clade</taxon>
        <taxon>Bryopsidales</taxon>
        <taxon>Ostreobineae</taxon>
        <taxon>Ostreobiaceae</taxon>
        <taxon>Ostreobium</taxon>
    </lineage>
</organism>
<name>A0A8S1IVW5_9CHLO</name>
<evidence type="ECO:0000313" key="4">
    <source>
        <dbReference type="Proteomes" id="UP000708148"/>
    </source>
</evidence>
<gene>
    <name evidence="3" type="ORF">OSTQU699_LOCUS839</name>
</gene>
<feature type="domain" description="DOMON" evidence="2">
    <location>
        <begin position="495"/>
        <end position="584"/>
    </location>
</feature>
<dbReference type="AlphaFoldDB" id="A0A8S1IVW5"/>
<proteinExistence type="predicted"/>
<comment type="caution">
    <text evidence="3">The sequence shown here is derived from an EMBL/GenBank/DDBJ whole genome shotgun (WGS) entry which is preliminary data.</text>
</comment>